<dbReference type="AlphaFoldDB" id="A0A511KA01"/>
<sequence>MVTRFAESDVLHRNFAKDHWNEELAVRQLARAYVRFWHVHICKKPEGDLEKYCPVLENRGVNAQGIPSFCATPFVTPIYVARNKVGQGWDAVPGGSSFIWVDTPSSSARTLNPIGKEMGAEKSYADWESGKLSASKRSWEIDSDVVEGGEGGEVLGLPVTVTRVTWHYEGTSYGFEHALNPSFGREEVTKQAPKFATSHLLSVYRGGQVGHFEIVFDHPPHHVQARGEGEVAYVLGKSSLRRRY</sequence>
<gene>
    <name evidence="1" type="ORF">Rt10032_c02g1205</name>
</gene>
<reference evidence="1 2" key="1">
    <citation type="submission" date="2019-07" db="EMBL/GenBank/DDBJ databases">
        <title>Rhodotorula toruloides NBRC10032 genome sequencing.</title>
        <authorList>
            <person name="Shida Y."/>
            <person name="Takaku H."/>
            <person name="Ogasawara W."/>
            <person name="Mori K."/>
        </authorList>
    </citation>
    <scope>NUCLEOTIDE SEQUENCE [LARGE SCALE GENOMIC DNA]</scope>
    <source>
        <strain evidence="1 2">NBRC10032</strain>
    </source>
</reference>
<organism evidence="1 2">
    <name type="scientific">Rhodotorula toruloides</name>
    <name type="common">Yeast</name>
    <name type="synonym">Rhodosporidium toruloides</name>
    <dbReference type="NCBI Taxonomy" id="5286"/>
    <lineage>
        <taxon>Eukaryota</taxon>
        <taxon>Fungi</taxon>
        <taxon>Dikarya</taxon>
        <taxon>Basidiomycota</taxon>
        <taxon>Pucciniomycotina</taxon>
        <taxon>Microbotryomycetes</taxon>
        <taxon>Sporidiobolales</taxon>
        <taxon>Sporidiobolaceae</taxon>
        <taxon>Rhodotorula</taxon>
    </lineage>
</organism>
<dbReference type="Proteomes" id="UP000321518">
    <property type="component" value="Unassembled WGS sequence"/>
</dbReference>
<proteinExistence type="predicted"/>
<comment type="caution">
    <text evidence="1">The sequence shown here is derived from an EMBL/GenBank/DDBJ whole genome shotgun (WGS) entry which is preliminary data.</text>
</comment>
<protein>
    <submittedName>
        <fullName evidence="1">Uncharacterized protein</fullName>
    </submittedName>
</protein>
<accession>A0A511KA01</accession>
<evidence type="ECO:0000313" key="2">
    <source>
        <dbReference type="Proteomes" id="UP000321518"/>
    </source>
</evidence>
<dbReference type="OrthoDB" id="2528978at2759"/>
<dbReference type="EMBL" id="BJWK01000002">
    <property type="protein sequence ID" value="GEM07188.1"/>
    <property type="molecule type" value="Genomic_DNA"/>
</dbReference>
<evidence type="ECO:0000313" key="1">
    <source>
        <dbReference type="EMBL" id="GEM07188.1"/>
    </source>
</evidence>
<name>A0A511KA01_RHOTO</name>